<dbReference type="InterPro" id="IPR000073">
    <property type="entry name" value="AB_hydrolase_1"/>
</dbReference>
<keyword evidence="4" id="KW-1185">Reference proteome</keyword>
<evidence type="ECO:0000256" key="1">
    <source>
        <dbReference type="ARBA" id="ARBA00022801"/>
    </source>
</evidence>
<evidence type="ECO:0000313" key="3">
    <source>
        <dbReference type="EMBL" id="GAA2673003.1"/>
    </source>
</evidence>
<reference evidence="3 4" key="1">
    <citation type="journal article" date="2019" name="Int. J. Syst. Evol. Microbiol.">
        <title>The Global Catalogue of Microorganisms (GCM) 10K type strain sequencing project: providing services to taxonomists for standard genome sequencing and annotation.</title>
        <authorList>
            <consortium name="The Broad Institute Genomics Platform"/>
            <consortium name="The Broad Institute Genome Sequencing Center for Infectious Disease"/>
            <person name="Wu L."/>
            <person name="Ma J."/>
        </authorList>
    </citation>
    <scope>NUCLEOTIDE SEQUENCE [LARGE SCALE GENOMIC DNA]</scope>
    <source>
        <strain evidence="3 4">JCM 16374</strain>
    </source>
</reference>
<name>A0ABN3SBA9_9ACTN</name>
<protein>
    <submittedName>
        <fullName evidence="3">Alpha/beta hydrolase</fullName>
    </submittedName>
</protein>
<gene>
    <name evidence="3" type="ORF">GCM10009864_49490</name>
</gene>
<dbReference type="PANTHER" id="PTHR43329">
    <property type="entry name" value="EPOXIDE HYDROLASE"/>
    <property type="match status" value="1"/>
</dbReference>
<accession>A0ABN3SBA9</accession>
<dbReference type="RefSeq" id="WP_344579708.1">
    <property type="nucleotide sequence ID" value="NZ_BAAARK010000017.1"/>
</dbReference>
<evidence type="ECO:0000313" key="4">
    <source>
        <dbReference type="Proteomes" id="UP001500994"/>
    </source>
</evidence>
<organism evidence="3 4">
    <name type="scientific">Streptomyces lunalinharesii</name>
    <dbReference type="NCBI Taxonomy" id="333384"/>
    <lineage>
        <taxon>Bacteria</taxon>
        <taxon>Bacillati</taxon>
        <taxon>Actinomycetota</taxon>
        <taxon>Actinomycetes</taxon>
        <taxon>Kitasatosporales</taxon>
        <taxon>Streptomycetaceae</taxon>
        <taxon>Streptomyces</taxon>
    </lineage>
</organism>
<dbReference type="InterPro" id="IPR000639">
    <property type="entry name" value="Epox_hydrolase-like"/>
</dbReference>
<dbReference type="EMBL" id="BAAARK010000017">
    <property type="protein sequence ID" value="GAA2673003.1"/>
    <property type="molecule type" value="Genomic_DNA"/>
</dbReference>
<dbReference type="Proteomes" id="UP001500994">
    <property type="component" value="Unassembled WGS sequence"/>
</dbReference>
<sequence length="327" mass="35810">MTTAIKHHDVEVNGVRLHVAEQGEGPLVLLLHGFPECWYSWRHQFAPLAAAGYRVVAPDQRGYGRSDRPKDPSSYTVHHLTGDVVALIHALGESRAFLVGHDWGAPVAWTTAQLRPDLVRGVAGLSVPPFPRGRQSMAAAYRQQLGERYYFVYFQEPGRADAELARDVRATFRRILAGRPADGDGLLWYAPADGRLLDALADPGELPAWLTEADLDAFVAEYAPHGAEAFTGGLNWYRATDLNWELTAALDGLPVTVPALFLAGEQDIVTALPAARDFIAALPQVLPRLHHSALLPDCGHWTQQERPDEVNAACWTSSAAFGTDVRD</sequence>
<comment type="caution">
    <text evidence="3">The sequence shown here is derived from an EMBL/GenBank/DDBJ whole genome shotgun (WGS) entry which is preliminary data.</text>
</comment>
<dbReference type="InterPro" id="IPR029058">
    <property type="entry name" value="AB_hydrolase_fold"/>
</dbReference>
<dbReference type="SUPFAM" id="SSF53474">
    <property type="entry name" value="alpha/beta-Hydrolases"/>
    <property type="match status" value="1"/>
</dbReference>
<dbReference type="Gene3D" id="3.40.50.1820">
    <property type="entry name" value="alpha/beta hydrolase"/>
    <property type="match status" value="1"/>
</dbReference>
<feature type="domain" description="AB hydrolase-1" evidence="2">
    <location>
        <begin position="26"/>
        <end position="306"/>
    </location>
</feature>
<keyword evidence="1 3" id="KW-0378">Hydrolase</keyword>
<dbReference type="GO" id="GO:0016787">
    <property type="term" value="F:hydrolase activity"/>
    <property type="evidence" value="ECO:0007669"/>
    <property type="project" value="UniProtKB-KW"/>
</dbReference>
<dbReference type="PRINTS" id="PR00412">
    <property type="entry name" value="EPOXHYDRLASE"/>
</dbReference>
<proteinExistence type="predicted"/>
<dbReference type="Pfam" id="PF00561">
    <property type="entry name" value="Abhydrolase_1"/>
    <property type="match status" value="1"/>
</dbReference>
<evidence type="ECO:0000259" key="2">
    <source>
        <dbReference type="Pfam" id="PF00561"/>
    </source>
</evidence>